<accession>H3RLN4</accession>
<dbReference type="KEGG" id="pstw:DSJ_26650"/>
<reference evidence="3" key="2">
    <citation type="submission" date="2012-01" db="EMBL/GenBank/DDBJ databases">
        <authorList>
            <person name="Biehl B.S."/>
            <person name="Ding Y."/>
            <person name="Dugan-Rocha S.P."/>
            <person name="Gibbs R.A."/>
            <person name="Glasner J.D."/>
            <person name="Kovar C."/>
            <person name="Muzny D.M."/>
            <person name="Neeno-Eckwall E.C."/>
            <person name="Perna N.T."/>
            <person name="Qin X."/>
            <person name="von Bodman S.B."/>
            <person name="Weinstock G.M."/>
        </authorList>
    </citation>
    <scope>NUCLEOTIDE SEQUENCE</scope>
    <source>
        <strain evidence="3">DC283</strain>
    </source>
</reference>
<feature type="domain" description="DNA circulation N-terminal" evidence="1">
    <location>
        <begin position="25"/>
        <end position="118"/>
    </location>
</feature>
<protein>
    <submittedName>
        <fullName evidence="3">Phage tail/DNA circulation protein</fullName>
    </submittedName>
</protein>
<proteinExistence type="predicted"/>
<dbReference type="OrthoDB" id="378644at2"/>
<dbReference type="PANTHER" id="PTHR37829">
    <property type="entry name" value="PHAGE-LIKE ELEMENT PBSX PROTEIN XKDT"/>
    <property type="match status" value="1"/>
</dbReference>
<evidence type="ECO:0000313" key="3">
    <source>
        <dbReference type="EMBL" id="EHT97747.1"/>
    </source>
</evidence>
<dbReference type="InterPro" id="IPR052399">
    <property type="entry name" value="Phage_Baseplate_Assmbl_Protein"/>
</dbReference>
<dbReference type="EMBL" id="AHIE01000047">
    <property type="protein sequence ID" value="EHT97747.1"/>
    <property type="molecule type" value="Genomic_DNA"/>
</dbReference>
<geneLocation type="plasmid" evidence="2 5">
    <name>ppDSJ01</name>
</geneLocation>
<dbReference type="RefSeq" id="WP_006122415.1">
    <property type="nucleotide sequence ID" value="NZ_AHIE01000047.1"/>
</dbReference>
<name>H3RLN4_PANSE</name>
<dbReference type="Proteomes" id="UP000192380">
    <property type="component" value="Plasmid ppDSJ01"/>
</dbReference>
<keyword evidence="5" id="KW-1185">Reference proteome</keyword>
<reference evidence="3 4" key="1">
    <citation type="journal article" date="2012" name="Mol. Microbiol.">
        <title>The genetic and structural basis of two distinct terminal side branch residues in stewartan and amylovoran exopolysaccharides and their potential role in host adaptation.</title>
        <authorList>
            <person name="Wang X."/>
            <person name="Yang F."/>
            <person name="von Bodman S.B."/>
        </authorList>
    </citation>
    <scope>NUCLEOTIDE SEQUENCE [LARGE SCALE GENOMIC DNA]</scope>
    <source>
        <strain evidence="3 4">DC283</strain>
    </source>
</reference>
<dbReference type="Proteomes" id="UP000005050">
    <property type="component" value="Unassembled WGS sequence"/>
</dbReference>
<dbReference type="AlphaFoldDB" id="H3RLN4"/>
<sequence>MTIVSAAISGVLGTSGDTWSWQDNLHAASFRGVPFAVESGEGTFGRRQAVHEYPYRDSVWVEDMGRATRRITLTGFIIQSSRVYTAGDVMTQRDSLVAAAETSGSGTLVHPTLGELTVSIPENGLRVSESMEEGRVFRFTLTAIESGLKVFAITSATDAASTVKTSWFATLSKNAASFIATVKGEMRSVTGAIQTLKATAAFWTTMVTDTVSQATNLANVLKSTFGTTTYGRYNTGSVGGNASGATTSTDNTADTDDYAALVDSKIAASIQNKAAIDTALDAVAATGTVEDFSVAIEAVYTELLDLTAGGMDLINLLEALAEFDDTTVYADTVATSIQLAARIYLKALSAGAMAYVASQYTPANYDDAMDLTRRVVTVLDAAALLAADNAYDDLYRQLQTLRGNIVDTLSNLGADLATVKTVTYAMPLPALNIANRLYQDASRTEAVVKMADPIHPAFMPTSFKALTS</sequence>
<dbReference type="PANTHER" id="PTHR37829:SF3">
    <property type="entry name" value="PROTEIN JAYE-RELATED"/>
    <property type="match status" value="1"/>
</dbReference>
<dbReference type="Pfam" id="PF07157">
    <property type="entry name" value="DNA_circ_N"/>
    <property type="match status" value="1"/>
</dbReference>
<dbReference type="PATRIC" id="fig|660596.6.peg.5376"/>
<evidence type="ECO:0000313" key="5">
    <source>
        <dbReference type="Proteomes" id="UP000192380"/>
    </source>
</evidence>
<keyword evidence="2" id="KW-0614">Plasmid</keyword>
<organism evidence="3 4">
    <name type="scientific">Pantoea stewartii subsp. stewartii DC283</name>
    <dbReference type="NCBI Taxonomy" id="660596"/>
    <lineage>
        <taxon>Bacteria</taxon>
        <taxon>Pseudomonadati</taxon>
        <taxon>Pseudomonadota</taxon>
        <taxon>Gammaproteobacteria</taxon>
        <taxon>Enterobacterales</taxon>
        <taxon>Erwiniaceae</taxon>
        <taxon>Pantoea</taxon>
    </lineage>
</organism>
<reference evidence="2 5" key="3">
    <citation type="submission" date="2016-10" db="EMBL/GenBank/DDBJ databases">
        <title>Complete Genome Assembly of Pantoea stewartii subsp. stewartii DC283, a Corn Pathogen.</title>
        <authorList>
            <person name="Duong D.A."/>
            <person name="Stevens A.M."/>
            <person name="Jensen R.V."/>
        </authorList>
    </citation>
    <scope>NUCLEOTIDE SEQUENCE [LARGE SCALE GENOMIC DNA]</scope>
    <source>
        <strain evidence="2 5">DC283</strain>
        <plasmid evidence="2 5">ppDSJ01</plasmid>
    </source>
</reference>
<dbReference type="EMBL" id="CP017592">
    <property type="protein sequence ID" value="ARF52789.1"/>
    <property type="molecule type" value="Genomic_DNA"/>
</dbReference>
<evidence type="ECO:0000313" key="4">
    <source>
        <dbReference type="Proteomes" id="UP000005050"/>
    </source>
</evidence>
<dbReference type="InterPro" id="IPR009826">
    <property type="entry name" value="DNA_circ_N"/>
</dbReference>
<gene>
    <name evidence="3" type="ORF">CKS_5610</name>
    <name evidence="2" type="ORF">DSJ_26650</name>
</gene>
<evidence type="ECO:0000313" key="2">
    <source>
        <dbReference type="EMBL" id="ARF52789.1"/>
    </source>
</evidence>
<evidence type="ECO:0000259" key="1">
    <source>
        <dbReference type="Pfam" id="PF07157"/>
    </source>
</evidence>